<dbReference type="InterPro" id="IPR036424">
    <property type="entry name" value="UPP_synth-like_sf"/>
</dbReference>
<reference evidence="2" key="1">
    <citation type="journal article" date="2014" name="Front. Microbiol.">
        <title>High frequency of phylogenetically diverse reductive dehalogenase-homologous genes in deep subseafloor sedimentary metagenomes.</title>
        <authorList>
            <person name="Kawai M."/>
            <person name="Futagami T."/>
            <person name="Toyoda A."/>
            <person name="Takaki Y."/>
            <person name="Nishi S."/>
            <person name="Hori S."/>
            <person name="Arai W."/>
            <person name="Tsubouchi T."/>
            <person name="Morono Y."/>
            <person name="Uchiyama I."/>
            <person name="Ito T."/>
            <person name="Fujiyama A."/>
            <person name="Inagaki F."/>
            <person name="Takami H."/>
        </authorList>
    </citation>
    <scope>NUCLEOTIDE SEQUENCE</scope>
    <source>
        <strain evidence="2">Expedition CK06-06</strain>
    </source>
</reference>
<accession>X1CVH1</accession>
<keyword evidence="1" id="KW-0808">Transferase</keyword>
<feature type="non-terminal residue" evidence="2">
    <location>
        <position position="140"/>
    </location>
</feature>
<dbReference type="GO" id="GO:0005829">
    <property type="term" value="C:cytosol"/>
    <property type="evidence" value="ECO:0007669"/>
    <property type="project" value="TreeGrafter"/>
</dbReference>
<dbReference type="Pfam" id="PF01255">
    <property type="entry name" value="Prenyltransf"/>
    <property type="match status" value="1"/>
</dbReference>
<evidence type="ECO:0000313" key="2">
    <source>
        <dbReference type="EMBL" id="GAH00100.1"/>
    </source>
</evidence>
<dbReference type="CDD" id="cd00475">
    <property type="entry name" value="Cis_IPPS"/>
    <property type="match status" value="1"/>
</dbReference>
<dbReference type="NCBIfam" id="TIGR00055">
    <property type="entry name" value="uppS"/>
    <property type="match status" value="1"/>
</dbReference>
<dbReference type="Gene3D" id="3.40.1180.10">
    <property type="entry name" value="Decaprenyl diphosphate synthase-like"/>
    <property type="match status" value="1"/>
</dbReference>
<dbReference type="PANTHER" id="PTHR10291">
    <property type="entry name" value="DEHYDRODOLICHYL DIPHOSPHATE SYNTHASE FAMILY MEMBER"/>
    <property type="match status" value="1"/>
</dbReference>
<protein>
    <recommendedName>
        <fullName evidence="3">Di-trans,poly-cis-decaprenylcistransferase</fullName>
    </recommendedName>
</protein>
<dbReference type="AlphaFoldDB" id="X1CVH1"/>
<comment type="caution">
    <text evidence="2">The sequence shown here is derived from an EMBL/GenBank/DDBJ whole genome shotgun (WGS) entry which is preliminary data.</text>
</comment>
<evidence type="ECO:0008006" key="3">
    <source>
        <dbReference type="Google" id="ProtNLM"/>
    </source>
</evidence>
<sequence>MADPDNNFVILPPHIAIIMDGNGRWAKQHGLARVTGHRAGVKSARTIIEACVKQKIQTLSLFAFSSENWRRPRAEVSALLKLFSQTLKKEIDSMHKNNICLGFIGDLSKFPKQLIKQISSAEQLTQNNTGLKLIIALNYG</sequence>
<dbReference type="PANTHER" id="PTHR10291:SF0">
    <property type="entry name" value="DEHYDRODOLICHYL DIPHOSPHATE SYNTHASE 2"/>
    <property type="match status" value="1"/>
</dbReference>
<dbReference type="EMBL" id="BART01024061">
    <property type="protein sequence ID" value="GAH00100.1"/>
    <property type="molecule type" value="Genomic_DNA"/>
</dbReference>
<evidence type="ECO:0000256" key="1">
    <source>
        <dbReference type="ARBA" id="ARBA00022679"/>
    </source>
</evidence>
<name>X1CVH1_9ZZZZ</name>
<gene>
    <name evidence="2" type="ORF">S01H4_43585</name>
</gene>
<dbReference type="GO" id="GO:0016094">
    <property type="term" value="P:polyprenol biosynthetic process"/>
    <property type="evidence" value="ECO:0007669"/>
    <property type="project" value="TreeGrafter"/>
</dbReference>
<dbReference type="SUPFAM" id="SSF64005">
    <property type="entry name" value="Undecaprenyl diphosphate synthase"/>
    <property type="match status" value="1"/>
</dbReference>
<dbReference type="InterPro" id="IPR001441">
    <property type="entry name" value="UPP_synth-like"/>
</dbReference>
<organism evidence="2">
    <name type="scientific">marine sediment metagenome</name>
    <dbReference type="NCBI Taxonomy" id="412755"/>
    <lineage>
        <taxon>unclassified sequences</taxon>
        <taxon>metagenomes</taxon>
        <taxon>ecological metagenomes</taxon>
    </lineage>
</organism>
<proteinExistence type="predicted"/>
<dbReference type="GO" id="GO:0008834">
    <property type="term" value="F:ditrans,polycis-undecaprenyl-diphosphate synthase [(2E,6E)-farnesyl-diphosphate specific] activity"/>
    <property type="evidence" value="ECO:0007669"/>
    <property type="project" value="TreeGrafter"/>
</dbReference>
<dbReference type="GO" id="GO:0000287">
    <property type="term" value="F:magnesium ion binding"/>
    <property type="evidence" value="ECO:0007669"/>
    <property type="project" value="TreeGrafter"/>
</dbReference>